<accession>A0A0A9C1S4</accession>
<protein>
    <submittedName>
        <fullName evidence="1">Uncharacterized protein</fullName>
    </submittedName>
</protein>
<name>A0A0A9C1S4_ARUDO</name>
<proteinExistence type="predicted"/>
<dbReference type="EMBL" id="GBRH01230545">
    <property type="protein sequence ID" value="JAD67350.1"/>
    <property type="molecule type" value="Transcribed_RNA"/>
</dbReference>
<organism evidence="1">
    <name type="scientific">Arundo donax</name>
    <name type="common">Giant reed</name>
    <name type="synonym">Donax arundinaceus</name>
    <dbReference type="NCBI Taxonomy" id="35708"/>
    <lineage>
        <taxon>Eukaryota</taxon>
        <taxon>Viridiplantae</taxon>
        <taxon>Streptophyta</taxon>
        <taxon>Embryophyta</taxon>
        <taxon>Tracheophyta</taxon>
        <taxon>Spermatophyta</taxon>
        <taxon>Magnoliopsida</taxon>
        <taxon>Liliopsida</taxon>
        <taxon>Poales</taxon>
        <taxon>Poaceae</taxon>
        <taxon>PACMAD clade</taxon>
        <taxon>Arundinoideae</taxon>
        <taxon>Arundineae</taxon>
        <taxon>Arundo</taxon>
    </lineage>
</organism>
<reference evidence="1" key="1">
    <citation type="submission" date="2014-09" db="EMBL/GenBank/DDBJ databases">
        <authorList>
            <person name="Magalhaes I.L.F."/>
            <person name="Oliveira U."/>
            <person name="Santos F.R."/>
            <person name="Vidigal T.H.D.A."/>
            <person name="Brescovit A.D."/>
            <person name="Santos A.J."/>
        </authorList>
    </citation>
    <scope>NUCLEOTIDE SEQUENCE</scope>
    <source>
        <tissue evidence="1">Shoot tissue taken approximately 20 cm above the soil surface</tissue>
    </source>
</reference>
<dbReference type="AlphaFoldDB" id="A0A0A9C1S4"/>
<evidence type="ECO:0000313" key="1">
    <source>
        <dbReference type="EMBL" id="JAD67350.1"/>
    </source>
</evidence>
<reference evidence="1" key="2">
    <citation type="journal article" date="2015" name="Data Brief">
        <title>Shoot transcriptome of the giant reed, Arundo donax.</title>
        <authorList>
            <person name="Barrero R.A."/>
            <person name="Guerrero F.D."/>
            <person name="Moolhuijzen P."/>
            <person name="Goolsby J.A."/>
            <person name="Tidwell J."/>
            <person name="Bellgard S.E."/>
            <person name="Bellgard M.I."/>
        </authorList>
    </citation>
    <scope>NUCLEOTIDE SEQUENCE</scope>
    <source>
        <tissue evidence="1">Shoot tissue taken approximately 20 cm above the soil surface</tissue>
    </source>
</reference>
<sequence length="36" mass="4100">MPLDTGVCTLHLPWHDLINTLGILDYHSVVLLLRDD</sequence>